<comment type="caution">
    <text evidence="1">The sequence shown here is derived from an EMBL/GenBank/DDBJ whole genome shotgun (WGS) entry which is preliminary data.</text>
</comment>
<dbReference type="EMBL" id="PCVY01000037">
    <property type="protein sequence ID" value="PIQ86696.1"/>
    <property type="molecule type" value="Genomic_DNA"/>
</dbReference>
<evidence type="ECO:0000313" key="2">
    <source>
        <dbReference type="Proteomes" id="UP000230859"/>
    </source>
</evidence>
<gene>
    <name evidence="1" type="ORF">COV74_03770</name>
</gene>
<sequence length="69" mass="7816">MHAKFEAIALAVIARRLKADGAISIRRLPFDRLRAILSEVEGLLRDFVPRNDNDGQGINRLKFCVRPKS</sequence>
<dbReference type="Proteomes" id="UP000230859">
    <property type="component" value="Unassembled WGS sequence"/>
</dbReference>
<dbReference type="AlphaFoldDB" id="A0A2H0LQR0"/>
<accession>A0A2H0LQR0</accession>
<protein>
    <submittedName>
        <fullName evidence="1">Uncharacterized protein</fullName>
    </submittedName>
</protein>
<name>A0A2H0LQR0_9BACT</name>
<organism evidence="1 2">
    <name type="scientific">Candidatus Abzuiibacterium crystallinum</name>
    <dbReference type="NCBI Taxonomy" id="1974748"/>
    <lineage>
        <taxon>Bacteria</taxon>
        <taxon>Pseudomonadati</taxon>
        <taxon>Candidatus Omnitrophota</taxon>
        <taxon>Candidatus Abzuiibacterium</taxon>
    </lineage>
</organism>
<reference evidence="1 2" key="1">
    <citation type="submission" date="2017-09" db="EMBL/GenBank/DDBJ databases">
        <title>Depth-based differentiation of microbial function through sediment-hosted aquifers and enrichment of novel symbionts in the deep terrestrial subsurface.</title>
        <authorList>
            <person name="Probst A.J."/>
            <person name="Ladd B."/>
            <person name="Jarett J.K."/>
            <person name="Geller-Mcgrath D.E."/>
            <person name="Sieber C.M."/>
            <person name="Emerson J.B."/>
            <person name="Anantharaman K."/>
            <person name="Thomas B.C."/>
            <person name="Malmstrom R."/>
            <person name="Stieglmeier M."/>
            <person name="Klingl A."/>
            <person name="Woyke T."/>
            <person name="Ryan C.M."/>
            <person name="Banfield J.F."/>
        </authorList>
    </citation>
    <scope>NUCLEOTIDE SEQUENCE [LARGE SCALE GENOMIC DNA]</scope>
    <source>
        <strain evidence="1">CG11_big_fil_rev_8_21_14_0_20_45_26</strain>
    </source>
</reference>
<evidence type="ECO:0000313" key="1">
    <source>
        <dbReference type="EMBL" id="PIQ86696.1"/>
    </source>
</evidence>
<proteinExistence type="predicted"/>